<accession>A0A2T0XC96</accession>
<dbReference type="CDD" id="cd00038">
    <property type="entry name" value="CAP_ED"/>
    <property type="match status" value="1"/>
</dbReference>
<evidence type="ECO:0000256" key="1">
    <source>
        <dbReference type="SAM" id="Phobius"/>
    </source>
</evidence>
<feature type="transmembrane region" description="Helical" evidence="1">
    <location>
        <begin position="118"/>
        <end position="139"/>
    </location>
</feature>
<dbReference type="SMART" id="SM00100">
    <property type="entry name" value="cNMP"/>
    <property type="match status" value="1"/>
</dbReference>
<evidence type="ECO:0000313" key="4">
    <source>
        <dbReference type="Proteomes" id="UP000238308"/>
    </source>
</evidence>
<keyword evidence="4" id="KW-1185">Reference proteome</keyword>
<protein>
    <submittedName>
        <fullName evidence="3">Small-conductance mechanosensitive channel</fullName>
    </submittedName>
</protein>
<dbReference type="InterPro" id="IPR018490">
    <property type="entry name" value="cNMP-bd_dom_sf"/>
</dbReference>
<keyword evidence="1" id="KW-1133">Transmembrane helix</keyword>
<name>A0A2T0XC96_9BURK</name>
<feature type="transmembrane region" description="Helical" evidence="1">
    <location>
        <begin position="91"/>
        <end position="112"/>
    </location>
</feature>
<dbReference type="PROSITE" id="PS00889">
    <property type="entry name" value="CNMP_BINDING_2"/>
    <property type="match status" value="1"/>
</dbReference>
<keyword evidence="1" id="KW-0812">Transmembrane</keyword>
<dbReference type="EMBL" id="PVTV01000017">
    <property type="protein sequence ID" value="PRY96539.1"/>
    <property type="molecule type" value="Genomic_DNA"/>
</dbReference>
<reference evidence="3 4" key="1">
    <citation type="submission" date="2018-03" db="EMBL/GenBank/DDBJ databases">
        <title>Genomic Encyclopedia of Type Strains, Phase III (KMG-III): the genomes of soil and plant-associated and newly described type strains.</title>
        <authorList>
            <person name="Whitman W."/>
        </authorList>
    </citation>
    <scope>NUCLEOTIDE SEQUENCE [LARGE SCALE GENOMIC DNA]</scope>
    <source>
        <strain evidence="3 4">MWH-P2sevCIIIb</strain>
    </source>
</reference>
<dbReference type="Proteomes" id="UP000238308">
    <property type="component" value="Unassembled WGS sequence"/>
</dbReference>
<proteinExistence type="predicted"/>
<dbReference type="InterPro" id="IPR010920">
    <property type="entry name" value="LSM_dom_sf"/>
</dbReference>
<dbReference type="InterPro" id="IPR018488">
    <property type="entry name" value="cNMP-bd_CS"/>
</dbReference>
<feature type="transmembrane region" description="Helical" evidence="1">
    <location>
        <begin position="12"/>
        <end position="31"/>
    </location>
</feature>
<dbReference type="PANTHER" id="PTHR30566:SF5">
    <property type="entry name" value="MECHANOSENSITIVE ION CHANNEL PROTEIN 1, MITOCHONDRIAL-RELATED"/>
    <property type="match status" value="1"/>
</dbReference>
<dbReference type="PANTHER" id="PTHR30566">
    <property type="entry name" value="YNAI-RELATED MECHANOSENSITIVE ION CHANNEL"/>
    <property type="match status" value="1"/>
</dbReference>
<dbReference type="InterPro" id="IPR014710">
    <property type="entry name" value="RmlC-like_jellyroll"/>
</dbReference>
<evidence type="ECO:0000259" key="2">
    <source>
        <dbReference type="PROSITE" id="PS50042"/>
    </source>
</evidence>
<dbReference type="OrthoDB" id="9775207at2"/>
<dbReference type="InterPro" id="IPR000595">
    <property type="entry name" value="cNMP-bd_dom"/>
</dbReference>
<dbReference type="Pfam" id="PF00027">
    <property type="entry name" value="cNMP_binding"/>
    <property type="match status" value="1"/>
</dbReference>
<dbReference type="PROSITE" id="PS50042">
    <property type="entry name" value="CNMP_BINDING_3"/>
    <property type="match status" value="1"/>
</dbReference>
<dbReference type="Gene3D" id="2.60.120.10">
    <property type="entry name" value="Jelly Rolls"/>
    <property type="match status" value="1"/>
</dbReference>
<dbReference type="AlphaFoldDB" id="A0A2T0XC96"/>
<dbReference type="Pfam" id="PF00924">
    <property type="entry name" value="MS_channel_2nd"/>
    <property type="match status" value="1"/>
</dbReference>
<comment type="caution">
    <text evidence="3">The sequence shown here is derived from an EMBL/GenBank/DDBJ whole genome shotgun (WGS) entry which is preliminary data.</text>
</comment>
<sequence>MTPDHRLYSLPKFLLISLMAINLGIMIWLNLLADSFWGWRVADLDKSPTHLLVDGLAILQFVMFAFTADKTIRTILKIHNKLSKKSTVPKIIMRLISLLIYFIAAITAYVLFYDHDLSRLFASVGALGVGVVYIFRGFIADLAASLKIQTDRIIGIGDWIEVSTAGNPKIYQIVEIDQRMVVLKGMSGLTTRIYNHQFLNLEFVNVSRQAPGVGSRRFFTFELNSSCNPEKVLAITKQAIAFVVENNQSYLSDHGVYINGLTKGEVSFTVKYECAPEINSDESKSEFLLVIMRFLKAAGINTNLMVSQLPSIDTKDIKSRLLDSYEYGILKVLSPDEVKTLAHSIKLRHCSAGELVIKKGAQENWMYLVSEGTLEVKIEAKSGEFVTVANLWPCDFLGEMSMLTGATRSADVYAKVDSVLLEISDENMAPLLKDNPNLVKLFSTALAERSAKNIAFSNQDSRNEQIENESKTMFNKILKFFFKPKSTSD</sequence>
<dbReference type="SUPFAM" id="SSF51206">
    <property type="entry name" value="cAMP-binding domain-like"/>
    <property type="match status" value="1"/>
</dbReference>
<organism evidence="3 4">
    <name type="scientific">Jezberella montanilacus</name>
    <dbReference type="NCBI Taxonomy" id="323426"/>
    <lineage>
        <taxon>Bacteria</taxon>
        <taxon>Pseudomonadati</taxon>
        <taxon>Pseudomonadota</taxon>
        <taxon>Betaproteobacteria</taxon>
        <taxon>Burkholderiales</taxon>
        <taxon>Alcaligenaceae</taxon>
        <taxon>Jezberella</taxon>
    </lineage>
</organism>
<evidence type="ECO:0000313" key="3">
    <source>
        <dbReference type="EMBL" id="PRY96539.1"/>
    </source>
</evidence>
<gene>
    <name evidence="3" type="ORF">BCM14_2780</name>
</gene>
<dbReference type="GO" id="GO:0008381">
    <property type="term" value="F:mechanosensitive monoatomic ion channel activity"/>
    <property type="evidence" value="ECO:0007669"/>
    <property type="project" value="UniProtKB-ARBA"/>
</dbReference>
<dbReference type="GO" id="GO:0016020">
    <property type="term" value="C:membrane"/>
    <property type="evidence" value="ECO:0007669"/>
    <property type="project" value="InterPro"/>
</dbReference>
<dbReference type="Gene3D" id="1.10.287.1260">
    <property type="match status" value="1"/>
</dbReference>
<dbReference type="InterPro" id="IPR006685">
    <property type="entry name" value="MscS_channel_2nd"/>
</dbReference>
<feature type="domain" description="Cyclic nucleotide-binding" evidence="2">
    <location>
        <begin position="329"/>
        <end position="449"/>
    </location>
</feature>
<keyword evidence="1" id="KW-0472">Membrane</keyword>
<dbReference type="SUPFAM" id="SSF50182">
    <property type="entry name" value="Sm-like ribonucleoproteins"/>
    <property type="match status" value="1"/>
</dbReference>